<sequence>MERLQALQDWAARQLGGDSLDIAPASADASFRRYFRVSAKGRDYIVMDAPPAHEDCRPFIAVARLFGDAGVHVPQVLAQDLEQGFLLLTDLGSTTYLSALDEAAADRGVARELYLASNDALIRIQQASRPGVLAEYDRALLTRELMLFPEWYVAKHLGVAMTEQQKAVLETVFERLLANNLAQPQVFVHRDWHSRNLMVSDPNPGILDFQDAVYGPITYDLASIYRDAYIQWDEEQQLDWVIRYWEKARAARLPVRQDFGDFWRDFEWMGAQRHIKVLGIFARLYHRDGKDGYLKDMPLVMHYLRKVCERYDELKPMLFLLDGLENRDVKVGYTF</sequence>
<evidence type="ECO:0000259" key="3">
    <source>
        <dbReference type="Pfam" id="PF01636"/>
    </source>
</evidence>
<keyword evidence="1" id="KW-0547">Nucleotide-binding</keyword>
<feature type="domain" description="Aminoglycoside phosphotransferase" evidence="3">
    <location>
        <begin position="22"/>
        <end position="249"/>
    </location>
</feature>
<keyword evidence="2" id="KW-0067">ATP-binding</keyword>
<dbReference type="PANTHER" id="PTHR33540:SF1">
    <property type="entry name" value="N-ACETYLMURAMATE_N-ACETYLGLUCOSAMINE KINASE"/>
    <property type="match status" value="1"/>
</dbReference>
<proteinExistence type="predicted"/>
<reference evidence="4 5" key="1">
    <citation type="submission" date="2023-12" db="EMBL/GenBank/DDBJ databases">
        <title>Thiobacillus sedimentum sp. nov., a chemolithoautotrophic sulfur-oxidizing bacterium isolated from freshwater sediment.</title>
        <authorList>
            <person name="Luo J."/>
            <person name="Dai C."/>
        </authorList>
    </citation>
    <scope>NUCLEOTIDE SEQUENCE [LARGE SCALE GENOMIC DNA]</scope>
    <source>
        <strain evidence="4 5">SCUT-2</strain>
    </source>
</reference>
<dbReference type="PANTHER" id="PTHR33540">
    <property type="entry name" value="TRNA THREONYLCARBAMOYLADENOSINE BIOSYNTHESIS PROTEIN TSAE"/>
    <property type="match status" value="1"/>
</dbReference>
<evidence type="ECO:0000256" key="2">
    <source>
        <dbReference type="ARBA" id="ARBA00022840"/>
    </source>
</evidence>
<dbReference type="Proteomes" id="UP001334732">
    <property type="component" value="Chromosome"/>
</dbReference>
<evidence type="ECO:0000256" key="1">
    <source>
        <dbReference type="ARBA" id="ARBA00022741"/>
    </source>
</evidence>
<dbReference type="InterPro" id="IPR011009">
    <property type="entry name" value="Kinase-like_dom_sf"/>
</dbReference>
<dbReference type="Gene3D" id="3.90.1200.10">
    <property type="match status" value="1"/>
</dbReference>
<dbReference type="RefSeq" id="WP_324779334.1">
    <property type="nucleotide sequence ID" value="NZ_CP141769.1"/>
</dbReference>
<keyword evidence="5" id="KW-1185">Reference proteome</keyword>
<name>A0ABZ1CKI3_9PROT</name>
<protein>
    <submittedName>
        <fullName evidence="4">Phosphotransferase</fullName>
    </submittedName>
</protein>
<dbReference type="InterPro" id="IPR002575">
    <property type="entry name" value="Aminoglycoside_PTrfase"/>
</dbReference>
<evidence type="ECO:0000313" key="4">
    <source>
        <dbReference type="EMBL" id="WRS38802.1"/>
    </source>
</evidence>
<organism evidence="4 5">
    <name type="scientific">Thiobacillus sedimenti</name>
    <dbReference type="NCBI Taxonomy" id="3110231"/>
    <lineage>
        <taxon>Bacteria</taxon>
        <taxon>Pseudomonadati</taxon>
        <taxon>Pseudomonadota</taxon>
        <taxon>Betaproteobacteria</taxon>
        <taxon>Nitrosomonadales</taxon>
        <taxon>Thiobacillaceae</taxon>
        <taxon>Thiobacillus</taxon>
    </lineage>
</organism>
<dbReference type="Gene3D" id="3.30.200.20">
    <property type="entry name" value="Phosphorylase Kinase, domain 1"/>
    <property type="match status" value="1"/>
</dbReference>
<dbReference type="SUPFAM" id="SSF56112">
    <property type="entry name" value="Protein kinase-like (PK-like)"/>
    <property type="match status" value="1"/>
</dbReference>
<accession>A0ABZ1CKI3</accession>
<evidence type="ECO:0000313" key="5">
    <source>
        <dbReference type="Proteomes" id="UP001334732"/>
    </source>
</evidence>
<dbReference type="Pfam" id="PF01636">
    <property type="entry name" value="APH"/>
    <property type="match status" value="1"/>
</dbReference>
<dbReference type="EMBL" id="CP141769">
    <property type="protein sequence ID" value="WRS38802.1"/>
    <property type="molecule type" value="Genomic_DNA"/>
</dbReference>
<gene>
    <name evidence="4" type="ORF">VA613_12440</name>
</gene>